<reference evidence="2" key="1">
    <citation type="journal article" date="2022" name="G3 (Bethesda)">
        <title>High quality genome of the basidiomycete yeast Dioszegia hungarica PDD-24b-2 isolated from cloud water.</title>
        <authorList>
            <person name="Jarrige D."/>
            <person name="Haridas S."/>
            <person name="Bleykasten-Grosshans C."/>
            <person name="Joly M."/>
            <person name="Nadalig T."/>
            <person name="Sancelme M."/>
            <person name="Vuilleumier S."/>
            <person name="Grigoriev I.V."/>
            <person name="Amato P."/>
            <person name="Bringel F."/>
        </authorList>
    </citation>
    <scope>NUCLEOTIDE SEQUENCE</scope>
    <source>
        <strain evidence="2">PDD-24b-2</strain>
    </source>
</reference>
<dbReference type="PANTHER" id="PTHR34144:SF5">
    <property type="entry name" value="ALPHA-1,3-MANNOSYLTRANSFERASE CMT1"/>
    <property type="match status" value="1"/>
</dbReference>
<feature type="signal peptide" evidence="1">
    <location>
        <begin position="1"/>
        <end position="24"/>
    </location>
</feature>
<keyword evidence="3" id="KW-1185">Reference proteome</keyword>
<protein>
    <submittedName>
        <fullName evidence="2">Cryptococcal mannosyltransferase 1-domain-containing protein</fullName>
    </submittedName>
</protein>
<accession>A0AA38LXN4</accession>
<comment type="caution">
    <text evidence="2">The sequence shown here is derived from an EMBL/GenBank/DDBJ whole genome shotgun (WGS) entry which is preliminary data.</text>
</comment>
<keyword evidence="1" id="KW-0732">Signal</keyword>
<evidence type="ECO:0000313" key="3">
    <source>
        <dbReference type="Proteomes" id="UP001164286"/>
    </source>
</evidence>
<name>A0AA38LXN4_9TREE</name>
<proteinExistence type="predicted"/>
<gene>
    <name evidence="2" type="ORF">MKK02DRAFT_21840</name>
</gene>
<dbReference type="InterPro" id="IPR021047">
    <property type="entry name" value="Mannosyltransferase_CMT1"/>
</dbReference>
<dbReference type="AlphaFoldDB" id="A0AA38LXN4"/>
<keyword evidence="2" id="KW-0808">Transferase</keyword>
<keyword evidence="2" id="KW-0328">Glycosyltransferase</keyword>
<dbReference type="PANTHER" id="PTHR34144">
    <property type="entry name" value="CHROMOSOME 8, WHOLE GENOME SHOTGUN SEQUENCE"/>
    <property type="match status" value="1"/>
</dbReference>
<sequence>MPLRYPYLLLSLGLTSLLLLTGLHRPSPSSPTFQLPGLLPSYLFPSTHLVFPSPRLKREQERRYAHLRHPRIPHSDRISPSTHGKYLFVTLTRNIESQLPDLLNTIVVLVNFLGASRVRFSIYEGPSSDETPAILTDTLGPMLRKLGVPDEDVIIKTDRPAVDFSAVHRIEALAGLRNEALAPLWTQEGWGESTVAVVYFNDVYLRARDVLELLHQHTRAGEKAGAETGMTTGIDWWRRHPEYFYDVWVARTMQGDLFYPISPPSWSPSDAFLTTSPVSREAYDNLQPFQAFASWAGMAVLAATPFLGANGLRFRRSDPMRKDECAGSECELICRDLWERGFGRVQVVPSVQLAYERDVASDIVSTLSTQMGELGWYEETPNPQHDHTINWQREPPSQVKCHAWPEKTGLDGNVWETVEWGPPYPGFDL</sequence>
<dbReference type="GO" id="GO:0016757">
    <property type="term" value="F:glycosyltransferase activity"/>
    <property type="evidence" value="ECO:0007669"/>
    <property type="project" value="UniProtKB-KW"/>
</dbReference>
<feature type="chain" id="PRO_5041334960" evidence="1">
    <location>
        <begin position="25"/>
        <end position="429"/>
    </location>
</feature>
<dbReference type="EMBL" id="JAKWFO010000002">
    <property type="protein sequence ID" value="KAI9638848.1"/>
    <property type="molecule type" value="Genomic_DNA"/>
</dbReference>
<dbReference type="Proteomes" id="UP001164286">
    <property type="component" value="Unassembled WGS sequence"/>
</dbReference>
<dbReference type="Pfam" id="PF11735">
    <property type="entry name" value="CAP59_mtransfer"/>
    <property type="match status" value="1"/>
</dbReference>
<organism evidence="2 3">
    <name type="scientific">Dioszegia hungarica</name>
    <dbReference type="NCBI Taxonomy" id="4972"/>
    <lineage>
        <taxon>Eukaryota</taxon>
        <taxon>Fungi</taxon>
        <taxon>Dikarya</taxon>
        <taxon>Basidiomycota</taxon>
        <taxon>Agaricomycotina</taxon>
        <taxon>Tremellomycetes</taxon>
        <taxon>Tremellales</taxon>
        <taxon>Bulleribasidiaceae</taxon>
        <taxon>Dioszegia</taxon>
    </lineage>
</organism>
<dbReference type="RefSeq" id="XP_052948625.1">
    <property type="nucleotide sequence ID" value="XM_053086473.1"/>
</dbReference>
<dbReference type="GeneID" id="77725674"/>
<evidence type="ECO:0000313" key="2">
    <source>
        <dbReference type="EMBL" id="KAI9638848.1"/>
    </source>
</evidence>
<evidence type="ECO:0000256" key="1">
    <source>
        <dbReference type="SAM" id="SignalP"/>
    </source>
</evidence>